<proteinExistence type="predicted"/>
<evidence type="ECO:0000256" key="4">
    <source>
        <dbReference type="ARBA" id="ARBA00022833"/>
    </source>
</evidence>
<dbReference type="InterPro" id="IPR026521">
    <property type="entry name" value="THAP2"/>
</dbReference>
<comment type="catalytic activity">
    <reaction evidence="6">
        <text>glycyl-tRNA(Ala) + H2O = tRNA(Ala) + glycine + H(+)</text>
        <dbReference type="Rhea" id="RHEA:53744"/>
        <dbReference type="Rhea" id="RHEA-COMP:9657"/>
        <dbReference type="Rhea" id="RHEA-COMP:13640"/>
        <dbReference type="ChEBI" id="CHEBI:15377"/>
        <dbReference type="ChEBI" id="CHEBI:15378"/>
        <dbReference type="ChEBI" id="CHEBI:57305"/>
        <dbReference type="ChEBI" id="CHEBI:78442"/>
        <dbReference type="ChEBI" id="CHEBI:78522"/>
        <dbReference type="EC" id="3.1.1.96"/>
    </reaction>
</comment>
<gene>
    <name evidence="12" type="ORF">ANANG_G00019860</name>
</gene>
<reference evidence="12" key="1">
    <citation type="submission" date="2021-01" db="EMBL/GenBank/DDBJ databases">
        <title>A chromosome-scale assembly of European eel, Anguilla anguilla.</title>
        <authorList>
            <person name="Henkel C."/>
            <person name="Jong-Raadsen S.A."/>
            <person name="Dufour S."/>
            <person name="Weltzien F.-A."/>
            <person name="Palstra A.P."/>
            <person name="Pelster B."/>
            <person name="Spaink H.P."/>
            <person name="Van Den Thillart G.E."/>
            <person name="Jansen H."/>
            <person name="Zahm M."/>
            <person name="Klopp C."/>
            <person name="Cedric C."/>
            <person name="Louis A."/>
            <person name="Berthelot C."/>
            <person name="Parey E."/>
            <person name="Roest Crollius H."/>
            <person name="Montfort J."/>
            <person name="Robinson-Rechavi M."/>
            <person name="Bucao C."/>
            <person name="Bouchez O."/>
            <person name="Gislard M."/>
            <person name="Lluch J."/>
            <person name="Milhes M."/>
            <person name="Lampietro C."/>
            <person name="Lopez Roques C."/>
            <person name="Donnadieu C."/>
            <person name="Braasch I."/>
            <person name="Desvignes T."/>
            <person name="Postlethwait J."/>
            <person name="Bobe J."/>
            <person name="Guiguen Y."/>
            <person name="Dirks R."/>
        </authorList>
    </citation>
    <scope>NUCLEOTIDE SEQUENCE</scope>
    <source>
        <strain evidence="12">Tag_6206</strain>
        <tissue evidence="12">Liver</tissue>
    </source>
</reference>
<keyword evidence="2" id="KW-0479">Metal-binding</keyword>
<evidence type="ECO:0000256" key="7">
    <source>
        <dbReference type="ARBA" id="ARBA00048018"/>
    </source>
</evidence>
<feature type="coiled-coil region" evidence="9">
    <location>
        <begin position="174"/>
        <end position="215"/>
    </location>
</feature>
<dbReference type="GO" id="GO:0051499">
    <property type="term" value="F:D-aminoacyl-tRNA deacylase activity"/>
    <property type="evidence" value="ECO:0007669"/>
    <property type="project" value="UniProtKB-EC"/>
</dbReference>
<comment type="caution">
    <text evidence="12">The sequence shown here is derived from an EMBL/GenBank/DDBJ whole genome shotgun (WGS) entry which is preliminary data.</text>
</comment>
<dbReference type="AlphaFoldDB" id="A0A9D3MYL5"/>
<feature type="region of interest" description="Disordered" evidence="10">
    <location>
        <begin position="95"/>
        <end position="150"/>
    </location>
</feature>
<dbReference type="Proteomes" id="UP001044222">
    <property type="component" value="Unassembled WGS sequence"/>
</dbReference>
<dbReference type="InterPro" id="IPR038441">
    <property type="entry name" value="THAP_Znf_sf"/>
</dbReference>
<dbReference type="SMART" id="SM00980">
    <property type="entry name" value="THAP"/>
    <property type="match status" value="1"/>
</dbReference>
<dbReference type="GO" id="GO:0008270">
    <property type="term" value="F:zinc ion binding"/>
    <property type="evidence" value="ECO:0007669"/>
    <property type="project" value="UniProtKB-KW"/>
</dbReference>
<keyword evidence="5 8" id="KW-0238">DNA-binding</keyword>
<dbReference type="InterPro" id="IPR023509">
    <property type="entry name" value="DTD-like_sf"/>
</dbReference>
<feature type="domain" description="THAP-type" evidence="11">
    <location>
        <begin position="1"/>
        <end position="83"/>
    </location>
</feature>
<dbReference type="PANTHER" id="PTHR47696:SF1">
    <property type="entry name" value="THAP DOMAIN-CONTAINING PROTEIN 2"/>
    <property type="match status" value="1"/>
</dbReference>
<evidence type="ECO:0000256" key="1">
    <source>
        <dbReference type="ARBA" id="ARBA00013056"/>
    </source>
</evidence>
<dbReference type="GO" id="GO:0005737">
    <property type="term" value="C:cytoplasm"/>
    <property type="evidence" value="ECO:0007669"/>
    <property type="project" value="InterPro"/>
</dbReference>
<evidence type="ECO:0000256" key="8">
    <source>
        <dbReference type="PROSITE-ProRule" id="PRU00309"/>
    </source>
</evidence>
<evidence type="ECO:0000259" key="11">
    <source>
        <dbReference type="PROSITE" id="PS50950"/>
    </source>
</evidence>
<keyword evidence="4" id="KW-0862">Zinc</keyword>
<name>A0A9D3MYL5_ANGAN</name>
<evidence type="ECO:0000313" key="13">
    <source>
        <dbReference type="Proteomes" id="UP001044222"/>
    </source>
</evidence>
<evidence type="ECO:0000256" key="9">
    <source>
        <dbReference type="SAM" id="Coils"/>
    </source>
</evidence>
<keyword evidence="13" id="KW-1185">Reference proteome</keyword>
<dbReference type="Gene3D" id="3.50.80.10">
    <property type="entry name" value="D-tyrosyl-tRNA(Tyr) deacylase"/>
    <property type="match status" value="1"/>
</dbReference>
<keyword evidence="3 8" id="KW-0863">Zinc-finger</keyword>
<dbReference type="Gene3D" id="6.20.210.20">
    <property type="entry name" value="THAP domain"/>
    <property type="match status" value="1"/>
</dbReference>
<feature type="compositionally biased region" description="Basic residues" evidence="10">
    <location>
        <begin position="107"/>
        <end position="118"/>
    </location>
</feature>
<evidence type="ECO:0000256" key="5">
    <source>
        <dbReference type="ARBA" id="ARBA00023125"/>
    </source>
</evidence>
<dbReference type="SMART" id="SM00692">
    <property type="entry name" value="DM3"/>
    <property type="match status" value="1"/>
</dbReference>
<evidence type="ECO:0000256" key="6">
    <source>
        <dbReference type="ARBA" id="ARBA00047676"/>
    </source>
</evidence>
<dbReference type="PANTHER" id="PTHR47696">
    <property type="entry name" value="THAP DOMAIN-CONTAINING PROTEIN 2"/>
    <property type="match status" value="1"/>
</dbReference>
<dbReference type="Pfam" id="PF05485">
    <property type="entry name" value="THAP"/>
    <property type="match status" value="1"/>
</dbReference>
<evidence type="ECO:0000256" key="3">
    <source>
        <dbReference type="ARBA" id="ARBA00022771"/>
    </source>
</evidence>
<protein>
    <recommendedName>
        <fullName evidence="1">D-aminoacyl-tRNA deacylase</fullName>
        <ecNumber evidence="1">3.1.1.96</ecNumber>
    </recommendedName>
</protein>
<keyword evidence="9" id="KW-0175">Coiled coil</keyword>
<accession>A0A9D3MYL5</accession>
<organism evidence="12 13">
    <name type="scientific">Anguilla anguilla</name>
    <name type="common">European freshwater eel</name>
    <name type="synonym">Muraena anguilla</name>
    <dbReference type="NCBI Taxonomy" id="7936"/>
    <lineage>
        <taxon>Eukaryota</taxon>
        <taxon>Metazoa</taxon>
        <taxon>Chordata</taxon>
        <taxon>Craniata</taxon>
        <taxon>Vertebrata</taxon>
        <taxon>Euteleostomi</taxon>
        <taxon>Actinopterygii</taxon>
        <taxon>Neopterygii</taxon>
        <taxon>Teleostei</taxon>
        <taxon>Anguilliformes</taxon>
        <taxon>Anguillidae</taxon>
        <taxon>Anguilla</taxon>
    </lineage>
</organism>
<dbReference type="EMBL" id="JAFIRN010000001">
    <property type="protein sequence ID" value="KAG5857476.1"/>
    <property type="molecule type" value="Genomic_DNA"/>
</dbReference>
<evidence type="ECO:0000313" key="12">
    <source>
        <dbReference type="EMBL" id="KAG5857476.1"/>
    </source>
</evidence>
<evidence type="ECO:0000256" key="10">
    <source>
        <dbReference type="SAM" id="MobiDB-lite"/>
    </source>
</evidence>
<dbReference type="PROSITE" id="PS50950">
    <property type="entry name" value="ZF_THAP"/>
    <property type="match status" value="1"/>
</dbReference>
<dbReference type="SUPFAM" id="SSF69500">
    <property type="entry name" value="DTD-like"/>
    <property type="match status" value="1"/>
</dbReference>
<dbReference type="InterPro" id="IPR006612">
    <property type="entry name" value="THAP_Znf"/>
</dbReference>
<dbReference type="EC" id="3.1.1.96" evidence="1"/>
<dbReference type="SUPFAM" id="SSF57716">
    <property type="entry name" value="Glucocorticoid receptor-like (DNA-binding domain)"/>
    <property type="match status" value="1"/>
</dbReference>
<dbReference type="Pfam" id="PF02580">
    <property type="entry name" value="Tyr_Deacylase"/>
    <property type="match status" value="1"/>
</dbReference>
<comment type="catalytic activity">
    <reaction evidence="7">
        <text>a D-aminoacyl-tRNA + H2O = a tRNA + a D-alpha-amino acid + H(+)</text>
        <dbReference type="Rhea" id="RHEA:13953"/>
        <dbReference type="Rhea" id="RHEA-COMP:10123"/>
        <dbReference type="Rhea" id="RHEA-COMP:10124"/>
        <dbReference type="ChEBI" id="CHEBI:15377"/>
        <dbReference type="ChEBI" id="CHEBI:15378"/>
        <dbReference type="ChEBI" id="CHEBI:59871"/>
        <dbReference type="ChEBI" id="CHEBI:78442"/>
        <dbReference type="ChEBI" id="CHEBI:79333"/>
        <dbReference type="EC" id="3.1.1.96"/>
    </reaction>
</comment>
<dbReference type="GO" id="GO:0003677">
    <property type="term" value="F:DNA binding"/>
    <property type="evidence" value="ECO:0007669"/>
    <property type="project" value="UniProtKB-UniRule"/>
</dbReference>
<dbReference type="Pfam" id="PF12017">
    <property type="entry name" value="Tnp_P_element"/>
    <property type="match status" value="1"/>
</dbReference>
<dbReference type="InterPro" id="IPR021896">
    <property type="entry name" value="THAP9-like_HTH"/>
</dbReference>
<evidence type="ECO:0000256" key="2">
    <source>
        <dbReference type="ARBA" id="ARBA00022723"/>
    </source>
</evidence>
<dbReference type="InterPro" id="IPR003732">
    <property type="entry name" value="Daa-tRNA_deacyls_DTD"/>
</dbReference>
<sequence>MPVCSAFKCNARTGCNKDNSKLTFHRFPLKQPERLKIWIRVTQKDHWIPTPNSVLCSRHFKEDCFDRTGQTTRIRADAVPTIVLFPRKKSQLLEMQESEQNEVQNSPRRKRGRPRKAAPKTEQASKKDPPSIPNKSSNAPLPAPYVPRVEPKPLLPSDHLYAVTESPVRLKRRCNNITDKLEACRKKLKMEQQKVRRWHRDVAKLKTAVKELRKESAAPPSCSDMVAEKFSGVPKELVKRMLGEKRASLEYTEELKAFAFKLRLLSPKAYNYVRSSFKQALPHPSVMRTWQAHGKLGGVADGDDALPEALAEEDAHGKKGAAVPHARTAIQQCQYARLRVKAQEGDSFAEWVEIHKGMVVYICFFKGATEKVIPKMVKALLNVKLFEAGPGKQASVLELPGSVLVVPQDTLGGQAKRRSMHYPNNIESTKGLQLYASFVTQLESQLASSSKCTEAGVVVRYGVYGEKQALVMDSDGLSTHLMEF</sequence>